<evidence type="ECO:0000313" key="3">
    <source>
        <dbReference type="Proteomes" id="UP001152130"/>
    </source>
</evidence>
<name>A0A9W8PQR7_9HYPO</name>
<gene>
    <name evidence="2" type="ORF">NW766_005980</name>
</gene>
<sequence>MRYFTIIATAVAAFSPMVAADWGWPEDPIVTGTCAATCNGFAVAFTRDKVKDYCNELVKDGCHGGLVTLNPGSATFAANGDIDCKETGPRDVTQCQEAFEHVILNTKRWGGPGATLSAQMYVFNHNGDQAGAVGITGGCIPIDPLSLGLC</sequence>
<feature type="chain" id="PRO_5040802480" evidence="1">
    <location>
        <begin position="21"/>
        <end position="150"/>
    </location>
</feature>
<keyword evidence="1" id="KW-0732">Signal</keyword>
<accession>A0A9W8PQR7</accession>
<keyword evidence="3" id="KW-1185">Reference proteome</keyword>
<dbReference type="OrthoDB" id="4984847at2759"/>
<evidence type="ECO:0000256" key="1">
    <source>
        <dbReference type="SAM" id="SignalP"/>
    </source>
</evidence>
<evidence type="ECO:0000313" key="2">
    <source>
        <dbReference type="EMBL" id="KAJ4013741.1"/>
    </source>
</evidence>
<organism evidence="2 3">
    <name type="scientific">Fusarium irregulare</name>
    <dbReference type="NCBI Taxonomy" id="2494466"/>
    <lineage>
        <taxon>Eukaryota</taxon>
        <taxon>Fungi</taxon>
        <taxon>Dikarya</taxon>
        <taxon>Ascomycota</taxon>
        <taxon>Pezizomycotina</taxon>
        <taxon>Sordariomycetes</taxon>
        <taxon>Hypocreomycetidae</taxon>
        <taxon>Hypocreales</taxon>
        <taxon>Nectriaceae</taxon>
        <taxon>Fusarium</taxon>
        <taxon>Fusarium incarnatum-equiseti species complex</taxon>
    </lineage>
</organism>
<dbReference type="Proteomes" id="UP001152130">
    <property type="component" value="Unassembled WGS sequence"/>
</dbReference>
<dbReference type="AlphaFoldDB" id="A0A9W8PQR7"/>
<dbReference type="EMBL" id="JAPDHF010000008">
    <property type="protein sequence ID" value="KAJ4013741.1"/>
    <property type="molecule type" value="Genomic_DNA"/>
</dbReference>
<comment type="caution">
    <text evidence="2">The sequence shown here is derived from an EMBL/GenBank/DDBJ whole genome shotgun (WGS) entry which is preliminary data.</text>
</comment>
<reference evidence="2" key="1">
    <citation type="submission" date="2022-10" db="EMBL/GenBank/DDBJ databases">
        <title>Fusarium specimens isolated from Avocado Roots.</title>
        <authorList>
            <person name="Stajich J."/>
            <person name="Roper C."/>
            <person name="Heimlech-Rivalta G."/>
        </authorList>
    </citation>
    <scope>NUCLEOTIDE SEQUENCE</scope>
    <source>
        <strain evidence="2">CF00143</strain>
    </source>
</reference>
<protein>
    <submittedName>
        <fullName evidence="2">Uncharacterized protein</fullName>
    </submittedName>
</protein>
<feature type="signal peptide" evidence="1">
    <location>
        <begin position="1"/>
        <end position="20"/>
    </location>
</feature>
<proteinExistence type="predicted"/>